<evidence type="ECO:0000313" key="2">
    <source>
        <dbReference type="EMBL" id="MBM7415825.1"/>
    </source>
</evidence>
<dbReference type="EMBL" id="JAFBBK010000001">
    <property type="protein sequence ID" value="MBM7415825.1"/>
    <property type="molecule type" value="Genomic_DNA"/>
</dbReference>
<dbReference type="PANTHER" id="PTHR31528:SF15">
    <property type="entry name" value="RIBOFLAVIN-BINDING PROTEIN RIBY"/>
    <property type="match status" value="1"/>
</dbReference>
<dbReference type="Proteomes" id="UP000703038">
    <property type="component" value="Unassembled WGS sequence"/>
</dbReference>
<dbReference type="Pfam" id="PF09084">
    <property type="entry name" value="NMT1"/>
    <property type="match status" value="1"/>
</dbReference>
<evidence type="ECO:0000313" key="3">
    <source>
        <dbReference type="Proteomes" id="UP000703038"/>
    </source>
</evidence>
<gene>
    <name evidence="2" type="ORF">JOE42_002558</name>
</gene>
<organism evidence="2 3">
    <name type="scientific">Rhodococcoides corynebacterioides</name>
    <dbReference type="NCBI Taxonomy" id="53972"/>
    <lineage>
        <taxon>Bacteria</taxon>
        <taxon>Bacillati</taxon>
        <taxon>Actinomycetota</taxon>
        <taxon>Actinomycetes</taxon>
        <taxon>Mycobacteriales</taxon>
        <taxon>Nocardiaceae</taxon>
        <taxon>Rhodococcoides</taxon>
    </lineage>
</organism>
<protein>
    <submittedName>
        <fullName evidence="2">ABC-type nitrate/sulfonate/bicarbonate transport system substrate-binding protein</fullName>
    </submittedName>
</protein>
<keyword evidence="3" id="KW-1185">Reference proteome</keyword>
<feature type="domain" description="SsuA/THI5-like" evidence="1">
    <location>
        <begin position="1"/>
        <end position="80"/>
    </location>
</feature>
<dbReference type="Gene3D" id="3.40.190.10">
    <property type="entry name" value="Periplasmic binding protein-like II"/>
    <property type="match status" value="1"/>
</dbReference>
<sequence>MLSGQVDGLIGFAHDQGPNIANKSGREMRYLRYSDEGLNFFSNGLIANTSTIERSPELARAMVDAAAESFEAAIANPEEAVKAMVGKDPQTPPESVLLQQWQETIPLLTTANTEGQAPGVNAEEDWTNTIYILGDAGLTEVGAEPSKYWDSSFTSSKE</sequence>
<name>A0ABS2KV52_9NOCA</name>
<reference evidence="2 3" key="1">
    <citation type="submission" date="2021-01" db="EMBL/GenBank/DDBJ databases">
        <title>Genomics of switchgrass bacterial isolates.</title>
        <authorList>
            <person name="Shade A."/>
        </authorList>
    </citation>
    <scope>NUCLEOTIDE SEQUENCE [LARGE SCALE GENOMIC DNA]</scope>
    <source>
        <strain evidence="2 3">PvP111</strain>
    </source>
</reference>
<dbReference type="SUPFAM" id="SSF53850">
    <property type="entry name" value="Periplasmic binding protein-like II"/>
    <property type="match status" value="1"/>
</dbReference>
<dbReference type="InterPro" id="IPR015168">
    <property type="entry name" value="SsuA/THI5"/>
</dbReference>
<comment type="caution">
    <text evidence="2">The sequence shown here is derived from an EMBL/GenBank/DDBJ whole genome shotgun (WGS) entry which is preliminary data.</text>
</comment>
<proteinExistence type="predicted"/>
<dbReference type="PANTHER" id="PTHR31528">
    <property type="entry name" value="4-AMINO-5-HYDROXYMETHYL-2-METHYLPYRIMIDINE PHOSPHATE SYNTHASE THI11-RELATED"/>
    <property type="match status" value="1"/>
</dbReference>
<evidence type="ECO:0000259" key="1">
    <source>
        <dbReference type="Pfam" id="PF09084"/>
    </source>
</evidence>
<accession>A0ABS2KV52</accession>
<dbReference type="InterPro" id="IPR027939">
    <property type="entry name" value="NMT1/THI5"/>
</dbReference>